<dbReference type="STRING" id="452637.Oter_0453"/>
<reference evidence="1 2" key="1">
    <citation type="journal article" date="2011" name="J. Bacteriol.">
        <title>Genome sequence of the verrucomicrobium Opitutus terrae PB90-1, an abundant inhabitant of rice paddy soil ecosystems.</title>
        <authorList>
            <person name="van Passel M.W."/>
            <person name="Kant R."/>
            <person name="Palva A."/>
            <person name="Copeland A."/>
            <person name="Lucas S."/>
            <person name="Lapidus A."/>
            <person name="Glavina del Rio T."/>
            <person name="Pitluck S."/>
            <person name="Goltsman E."/>
            <person name="Clum A."/>
            <person name="Sun H."/>
            <person name="Schmutz J."/>
            <person name="Larimer F.W."/>
            <person name="Land M.L."/>
            <person name="Hauser L."/>
            <person name="Kyrpides N."/>
            <person name="Mikhailova N."/>
            <person name="Richardson P.P."/>
            <person name="Janssen P.H."/>
            <person name="de Vos W.M."/>
            <person name="Smidt H."/>
        </authorList>
    </citation>
    <scope>NUCLEOTIDE SEQUENCE [LARGE SCALE GENOMIC DNA]</scope>
    <source>
        <strain evidence="2">DSM 11246 / JCM 15787 / PB90-1</strain>
    </source>
</reference>
<evidence type="ECO:0000313" key="2">
    <source>
        <dbReference type="Proteomes" id="UP000007013"/>
    </source>
</evidence>
<dbReference type="HOGENOM" id="CLU_764698_0_0_0"/>
<name>B1ZRQ0_OPITP</name>
<organism evidence="1 2">
    <name type="scientific">Opitutus terrae (strain DSM 11246 / JCM 15787 / PB90-1)</name>
    <dbReference type="NCBI Taxonomy" id="452637"/>
    <lineage>
        <taxon>Bacteria</taxon>
        <taxon>Pseudomonadati</taxon>
        <taxon>Verrucomicrobiota</taxon>
        <taxon>Opitutia</taxon>
        <taxon>Opitutales</taxon>
        <taxon>Opitutaceae</taxon>
        <taxon>Opitutus</taxon>
    </lineage>
</organism>
<dbReference type="EMBL" id="CP001032">
    <property type="protein sequence ID" value="ACB73743.1"/>
    <property type="molecule type" value="Genomic_DNA"/>
</dbReference>
<gene>
    <name evidence="1" type="ordered locus">Oter_0453</name>
</gene>
<sequence>MNLPEPPRQKDAPVPRKVRICYFNNWAGKLEEAAAYVARAPQMDLRPMIAKKDDPKLLRLARLDCDWYMENARCFAAMQHEAIEFLPAWTCGAAGVVDFSGAPREPGEERWFLTMGRQPNHFGSNAGKVFSLLAKMGVRHFYYAFDEASRFMPCFGDIAPYLDVLIHDEHPLEEKGRQRLKRSCVDIHRSWVANIVPFVPPFNEAPEEKIVFLGSQMGLTDNRKRQIAALKEKFKDKFVPLYEHSPAAAERVQLNRFKVALCPEGRWFTTPGMAKTHTDRPFWSGCLGMVVVSENSKPGGRLESLHEQGMILRYEHGDTKSLIAQCERALAMTNEERRRSYEYYNRYECVGTVVAETLASLR</sequence>
<proteinExistence type="predicted"/>
<protein>
    <recommendedName>
        <fullName evidence="3">Glycosyltransferase</fullName>
    </recommendedName>
</protein>
<accession>B1ZRQ0</accession>
<dbReference type="KEGG" id="ote:Oter_0453"/>
<dbReference type="Proteomes" id="UP000007013">
    <property type="component" value="Chromosome"/>
</dbReference>
<dbReference type="eggNOG" id="COG2327">
    <property type="taxonomic scope" value="Bacteria"/>
</dbReference>
<keyword evidence="2" id="KW-1185">Reference proteome</keyword>
<evidence type="ECO:0000313" key="1">
    <source>
        <dbReference type="EMBL" id="ACB73743.1"/>
    </source>
</evidence>
<dbReference type="AlphaFoldDB" id="B1ZRQ0"/>
<evidence type="ECO:0008006" key="3">
    <source>
        <dbReference type="Google" id="ProtNLM"/>
    </source>
</evidence>